<accession>A0A3S0RZ89</accession>
<dbReference type="InterPro" id="IPR014825">
    <property type="entry name" value="DNA_alkylation"/>
</dbReference>
<evidence type="ECO:0000313" key="1">
    <source>
        <dbReference type="EMBL" id="RUL58962.1"/>
    </source>
</evidence>
<sequence>MDTSDKLKQIKQTFRLRMNGETSRSMREKGLLYHINWGVSLPDLRFMAKEYGKDYDLAIALWKEDIRECKILATIIMPAERMLPEVVDIWMEQIPSLEIVEQIAFNLFQHLPYASQKAFEWISSDKEFYQVCGYHVLSRLFLKYGGLNNRAEDEFLDQVQVALKDKSISVKHAALVCLQRYADLGNREEQQAMSIFNSNNIDF</sequence>
<dbReference type="Proteomes" id="UP000278983">
    <property type="component" value="Unassembled WGS sequence"/>
</dbReference>
<organism evidence="1 2">
    <name type="scientific">Prevotella koreensis</name>
    <dbReference type="NCBI Taxonomy" id="2490854"/>
    <lineage>
        <taxon>Bacteria</taxon>
        <taxon>Pseudomonadati</taxon>
        <taxon>Bacteroidota</taxon>
        <taxon>Bacteroidia</taxon>
        <taxon>Bacteroidales</taxon>
        <taxon>Prevotellaceae</taxon>
        <taxon>Prevotella</taxon>
    </lineage>
</organism>
<protein>
    <submittedName>
        <fullName evidence="1">DNA alkylation repair protein</fullName>
    </submittedName>
</protein>
<dbReference type="EMBL" id="RYYU01000001">
    <property type="protein sequence ID" value="RUL58962.1"/>
    <property type="molecule type" value="Genomic_DNA"/>
</dbReference>
<dbReference type="SUPFAM" id="SSF48371">
    <property type="entry name" value="ARM repeat"/>
    <property type="match status" value="1"/>
</dbReference>
<gene>
    <name evidence="1" type="ORF">EHV08_03725</name>
</gene>
<keyword evidence="2" id="KW-1185">Reference proteome</keyword>
<dbReference type="OrthoDB" id="1122333at2"/>
<dbReference type="PANTHER" id="PTHR41291">
    <property type="entry name" value="DNA ALKYLATION REPAIR PROTEIN"/>
    <property type="match status" value="1"/>
</dbReference>
<dbReference type="InterPro" id="IPR016024">
    <property type="entry name" value="ARM-type_fold"/>
</dbReference>
<dbReference type="RefSeq" id="WP_126678092.1">
    <property type="nucleotide sequence ID" value="NZ_RYYU01000001.1"/>
</dbReference>
<dbReference type="Gene3D" id="1.25.10.90">
    <property type="match status" value="1"/>
</dbReference>
<dbReference type="CDD" id="cd06561">
    <property type="entry name" value="AlkD_like"/>
    <property type="match status" value="1"/>
</dbReference>
<evidence type="ECO:0000313" key="2">
    <source>
        <dbReference type="Proteomes" id="UP000278983"/>
    </source>
</evidence>
<proteinExistence type="predicted"/>
<dbReference type="AlphaFoldDB" id="A0A3S0RZ89"/>
<comment type="caution">
    <text evidence="1">The sequence shown here is derived from an EMBL/GenBank/DDBJ whole genome shotgun (WGS) entry which is preliminary data.</text>
</comment>
<dbReference type="Pfam" id="PF08713">
    <property type="entry name" value="DNA_alkylation"/>
    <property type="match status" value="1"/>
</dbReference>
<name>A0A3S0RZ89_9BACT</name>
<dbReference type="PANTHER" id="PTHR41291:SF1">
    <property type="entry name" value="DNA ALKYLATION REPAIR PROTEIN"/>
    <property type="match status" value="1"/>
</dbReference>
<reference evidence="1 2" key="1">
    <citation type="submission" date="2018-12" db="EMBL/GenBank/DDBJ databases">
        <title>Genome sequencing of Prevotella sp. KCOM 3155 (= JS262).</title>
        <authorList>
            <person name="Kook J.-K."/>
            <person name="Park S.-N."/>
            <person name="Lim Y.K."/>
        </authorList>
    </citation>
    <scope>NUCLEOTIDE SEQUENCE [LARGE SCALE GENOMIC DNA]</scope>
    <source>
        <strain evidence="1 2">KCOM 3155</strain>
    </source>
</reference>